<dbReference type="AlphaFoldDB" id="A0A2V1IUR8"/>
<evidence type="ECO:0000256" key="6">
    <source>
        <dbReference type="ARBA" id="ARBA00023014"/>
    </source>
</evidence>
<dbReference type="SFLD" id="SFLDS00029">
    <property type="entry name" value="Radical_SAM"/>
    <property type="match status" value="1"/>
</dbReference>
<dbReference type="EMBL" id="PUBV01000072">
    <property type="protein sequence ID" value="PWB05415.1"/>
    <property type="molecule type" value="Genomic_DNA"/>
</dbReference>
<protein>
    <submittedName>
        <fullName evidence="8">Radical SAM protein</fullName>
    </submittedName>
</protein>
<keyword evidence="5" id="KW-0408">Iron</keyword>
<dbReference type="PANTHER" id="PTHR43787:SF3">
    <property type="entry name" value="ARYLSULFATASE REGULATORY PROTEIN"/>
    <property type="match status" value="1"/>
</dbReference>
<evidence type="ECO:0000256" key="4">
    <source>
        <dbReference type="ARBA" id="ARBA00022723"/>
    </source>
</evidence>
<evidence type="ECO:0000256" key="5">
    <source>
        <dbReference type="ARBA" id="ARBA00023004"/>
    </source>
</evidence>
<keyword evidence="3" id="KW-0949">S-adenosyl-L-methionine</keyword>
<keyword evidence="4" id="KW-0479">Metal-binding</keyword>
<dbReference type="RefSeq" id="WP_107037076.1">
    <property type="nucleotide sequence ID" value="NZ_CP098825.1"/>
</dbReference>
<evidence type="ECO:0000313" key="8">
    <source>
        <dbReference type="EMBL" id="PWB05415.1"/>
    </source>
</evidence>
<dbReference type="InterPro" id="IPR007197">
    <property type="entry name" value="rSAM"/>
</dbReference>
<feature type="domain" description="Radical SAM core" evidence="7">
    <location>
        <begin position="17"/>
        <end position="234"/>
    </location>
</feature>
<dbReference type="CDD" id="cd01335">
    <property type="entry name" value="Radical_SAM"/>
    <property type="match status" value="1"/>
</dbReference>
<dbReference type="SUPFAM" id="SSF102114">
    <property type="entry name" value="Radical SAM enzymes"/>
    <property type="match status" value="1"/>
</dbReference>
<dbReference type="GO" id="GO:0051539">
    <property type="term" value="F:4 iron, 4 sulfur cluster binding"/>
    <property type="evidence" value="ECO:0007669"/>
    <property type="project" value="UniProtKB-KW"/>
</dbReference>
<accession>A0A2V1IUR8</accession>
<comment type="cofactor">
    <cofactor evidence="1">
        <name>[4Fe-4S] cluster</name>
        <dbReference type="ChEBI" id="CHEBI:49883"/>
    </cofactor>
</comment>
<dbReference type="PROSITE" id="PS51918">
    <property type="entry name" value="RADICAL_SAM"/>
    <property type="match status" value="1"/>
</dbReference>
<organism evidence="8 9">
    <name type="scientific">Paramuribaculum intestinale</name>
    <dbReference type="NCBI Taxonomy" id="2094151"/>
    <lineage>
        <taxon>Bacteria</taxon>
        <taxon>Pseudomonadati</taxon>
        <taxon>Bacteroidota</taxon>
        <taxon>Bacteroidia</taxon>
        <taxon>Bacteroidales</taxon>
        <taxon>Muribaculaceae</taxon>
        <taxon>Paramuribaculum</taxon>
    </lineage>
</organism>
<dbReference type="GO" id="GO:0003824">
    <property type="term" value="F:catalytic activity"/>
    <property type="evidence" value="ECO:0007669"/>
    <property type="project" value="InterPro"/>
</dbReference>
<evidence type="ECO:0000259" key="7">
    <source>
        <dbReference type="PROSITE" id="PS51918"/>
    </source>
</evidence>
<evidence type="ECO:0000256" key="2">
    <source>
        <dbReference type="ARBA" id="ARBA00022485"/>
    </source>
</evidence>
<evidence type="ECO:0000256" key="1">
    <source>
        <dbReference type="ARBA" id="ARBA00001966"/>
    </source>
</evidence>
<dbReference type="Pfam" id="PF04055">
    <property type="entry name" value="Radical_SAM"/>
    <property type="match status" value="1"/>
</dbReference>
<dbReference type="Gene3D" id="3.20.20.70">
    <property type="entry name" value="Aldolase class I"/>
    <property type="match status" value="1"/>
</dbReference>
<proteinExistence type="predicted"/>
<gene>
    <name evidence="8" type="ORF">C5O25_12735</name>
</gene>
<dbReference type="PANTHER" id="PTHR43787">
    <property type="entry name" value="FEMO COFACTOR BIOSYNTHESIS PROTEIN NIFB-RELATED"/>
    <property type="match status" value="1"/>
</dbReference>
<evidence type="ECO:0000313" key="9">
    <source>
        <dbReference type="Proteomes" id="UP000244925"/>
    </source>
</evidence>
<dbReference type="GeneID" id="93423653"/>
<keyword evidence="6" id="KW-0411">Iron-sulfur</keyword>
<dbReference type="Proteomes" id="UP000244925">
    <property type="component" value="Unassembled WGS sequence"/>
</dbReference>
<comment type="caution">
    <text evidence="8">The sequence shown here is derived from an EMBL/GenBank/DDBJ whole genome shotgun (WGS) entry which is preliminary data.</text>
</comment>
<evidence type="ECO:0000256" key="3">
    <source>
        <dbReference type="ARBA" id="ARBA00022691"/>
    </source>
</evidence>
<dbReference type="InterPro" id="IPR013785">
    <property type="entry name" value="Aldolase_TIM"/>
</dbReference>
<dbReference type="InterPro" id="IPR058240">
    <property type="entry name" value="rSAM_sf"/>
</dbReference>
<dbReference type="GO" id="GO:0046872">
    <property type="term" value="F:metal ion binding"/>
    <property type="evidence" value="ECO:0007669"/>
    <property type="project" value="UniProtKB-KW"/>
</dbReference>
<reference evidence="9" key="1">
    <citation type="submission" date="2018-02" db="EMBL/GenBank/DDBJ databases">
        <authorList>
            <person name="Clavel T."/>
            <person name="Strowig T."/>
        </authorList>
    </citation>
    <scope>NUCLEOTIDE SEQUENCE [LARGE SCALE GENOMIC DNA]</scope>
    <source>
        <strain evidence="9">DSM 100764</strain>
    </source>
</reference>
<keyword evidence="2" id="KW-0004">4Fe-4S</keyword>
<sequence length="253" mass="29006">MAYSIRPSYFSHIYPHVEKRAEKVHAIVYDKCNYSCGFCNIKERDSSEFYSYDTEEFVYVVSQLLMQGNAFKFTGGEPTLNPKLIDDMEVIRDLGGFIYLDTNGSRPDIVGKIIDRKLVDVLAVSLKGLDFVTAQHTSQCINKSLCWDNVFKSIKLGLNAGIPTIVTHVYDASVTESAILSFFKLFSRVDNLFLKCNNLFYEKHSDSTLHRIEDNELIHRVQRVLDTMPLLRGHVIICNSEECITDYTYIRTL</sequence>
<name>A0A2V1IUR8_9BACT</name>
<keyword evidence="9" id="KW-1185">Reference proteome</keyword>
<dbReference type="SFLD" id="SFLDG01067">
    <property type="entry name" value="SPASM/twitch_domain_containing"/>
    <property type="match status" value="1"/>
</dbReference>